<evidence type="ECO:0000256" key="3">
    <source>
        <dbReference type="SAM" id="MobiDB-lite"/>
    </source>
</evidence>
<evidence type="ECO:0000259" key="4">
    <source>
        <dbReference type="PROSITE" id="PS50011"/>
    </source>
</evidence>
<proteinExistence type="predicted"/>
<name>F4PDE4_BATDJ</name>
<dbReference type="STRING" id="684364.F4PDE4"/>
<feature type="region of interest" description="Disordered" evidence="3">
    <location>
        <begin position="386"/>
        <end position="410"/>
    </location>
</feature>
<evidence type="ECO:0000313" key="6">
    <source>
        <dbReference type="Proteomes" id="UP000007241"/>
    </source>
</evidence>
<dbReference type="GO" id="GO:0004674">
    <property type="term" value="F:protein serine/threonine kinase activity"/>
    <property type="evidence" value="ECO:0000318"/>
    <property type="project" value="GO_Central"/>
</dbReference>
<gene>
    <name evidence="5" type="ORF">BATDEDRAFT_92414</name>
</gene>
<dbReference type="InterPro" id="IPR000719">
    <property type="entry name" value="Prot_kinase_dom"/>
</dbReference>
<dbReference type="GO" id="GO:0005524">
    <property type="term" value="F:ATP binding"/>
    <property type="evidence" value="ECO:0007669"/>
    <property type="project" value="UniProtKB-KW"/>
</dbReference>
<dbReference type="InterPro" id="IPR051681">
    <property type="entry name" value="Ser/Thr_Kinases-Pseudokinases"/>
</dbReference>
<dbReference type="Gene3D" id="1.10.510.10">
    <property type="entry name" value="Transferase(Phosphotransferase) domain 1"/>
    <property type="match status" value="2"/>
</dbReference>
<dbReference type="PANTHER" id="PTHR44329">
    <property type="entry name" value="SERINE/THREONINE-PROTEIN KINASE TNNI3K-RELATED"/>
    <property type="match status" value="1"/>
</dbReference>
<dbReference type="AlphaFoldDB" id="F4PDE4"/>
<dbReference type="EMBL" id="GL882895">
    <property type="protein sequence ID" value="EGF76777.1"/>
    <property type="molecule type" value="Genomic_DNA"/>
</dbReference>
<dbReference type="Proteomes" id="UP000007241">
    <property type="component" value="Unassembled WGS sequence"/>
</dbReference>
<reference evidence="5 6" key="1">
    <citation type="submission" date="2009-12" db="EMBL/GenBank/DDBJ databases">
        <title>The draft genome of Batrachochytrium dendrobatidis.</title>
        <authorList>
            <consortium name="US DOE Joint Genome Institute (JGI-PGF)"/>
            <person name="Kuo A."/>
            <person name="Salamov A."/>
            <person name="Schmutz J."/>
            <person name="Lucas S."/>
            <person name="Pitluck S."/>
            <person name="Rosenblum E."/>
            <person name="Stajich J."/>
            <person name="Eisen M."/>
            <person name="Grigoriev I.V."/>
        </authorList>
    </citation>
    <scope>NUCLEOTIDE SEQUENCE [LARGE SCALE GENOMIC DNA]</scope>
    <source>
        <strain evidence="6">JAM81 / FGSC 10211</strain>
    </source>
</reference>
<dbReference type="OrthoDB" id="4062651at2759"/>
<dbReference type="PROSITE" id="PS00108">
    <property type="entry name" value="PROTEIN_KINASE_ST"/>
    <property type="match status" value="1"/>
</dbReference>
<feature type="region of interest" description="Disordered" evidence="3">
    <location>
        <begin position="659"/>
        <end position="694"/>
    </location>
</feature>
<sequence>MSEPFSYHSPSAIATNSAASILKQHPSSTDSLRWPSPITNSKTLYKNNGYEPFKFGKDSIFHTESLSSEPNTSSAPVCSLKHSTTDAHDNVDHKPAAAPILRNSIFDTVQSISKPAIKMTYQELACLREGLDIRQAESSVGSNSPTVYQIPNIVHTPTTENIFPNIENAQRSISPQPYLPGKDVRSMTVPLTLDSHSSHPQHWPLATAVNASTIPDAKYWGTHFTNTDTAYLRNINAGGRRGFVDLDELCADSHHSSQTPVQVESLANSSAEFALKSTRILPTLSKPYETDTKQRFNHGNSLQPSIEASLEIIRSGQSLKQSHNLLKGNNGQLDSTVSSPITHPAGLSRINLSFLPTKRNFLGKGRYAEVYKGSYTLVESPLQVDSPIHTDTASDTTPSTTRRFSTTSNQSDNTPFYPCAVKRMYTSSEAQSIGLAESFILRRVAGLHPNIVQLIGVKDEADINARCVKTKLVQSLGTFTKTNCVGPLSVSTLDASSISSAHSATACSALQSPSYGAGTSTLHSLPPDPTPQLILVLEYLPNGNLWDWILAHGESIGKLLWLKWARELAGALAAIHSIGIVHHDIKPHNILIGNVLDVRLADFGNACFIPEMGPSRALEELSPCVNLPCAPISDSTHNSPNHLAKESDIAFEMHVDETVQNDTKEDELDKIQASQTAKRPSVGSKRPGSLPPQLKIPSTCSIHPSLARIPTPVLPGSPISPNSQSLINGLGRGTLAYSAPDLLNPATAYSFPVDVYSLGVTLFALISGHEPFGLARSSVHMMVGIQRGFFESGLQKSGSGKLASVGLGQRKGSIGSTTGGVVGDPSDGVWRFLNGESVCPQIVGLVMRMVHRDPSARPSALQVMSELAYIDAAV</sequence>
<keyword evidence="6" id="KW-1185">Reference proteome</keyword>
<protein>
    <recommendedName>
        <fullName evidence="4">Protein kinase domain-containing protein</fullName>
    </recommendedName>
</protein>
<dbReference type="GeneID" id="18244618"/>
<keyword evidence="1" id="KW-0547">Nucleotide-binding</keyword>
<keyword evidence="2" id="KW-0067">ATP-binding</keyword>
<accession>F4PDE4</accession>
<dbReference type="Gene3D" id="3.30.200.20">
    <property type="entry name" value="Phosphorylase Kinase, domain 1"/>
    <property type="match status" value="1"/>
</dbReference>
<dbReference type="InParanoid" id="F4PDE4"/>
<feature type="compositionally biased region" description="Low complexity" evidence="3">
    <location>
        <begin position="390"/>
        <end position="408"/>
    </location>
</feature>
<dbReference type="RefSeq" id="XP_006682724.1">
    <property type="nucleotide sequence ID" value="XM_006682661.1"/>
</dbReference>
<dbReference type="HOGENOM" id="CLU_328712_0_0_1"/>
<dbReference type="CDD" id="cd00180">
    <property type="entry name" value="PKc"/>
    <property type="match status" value="1"/>
</dbReference>
<evidence type="ECO:0000256" key="1">
    <source>
        <dbReference type="ARBA" id="ARBA00022741"/>
    </source>
</evidence>
<dbReference type="SUPFAM" id="SSF56112">
    <property type="entry name" value="Protein kinase-like (PK-like)"/>
    <property type="match status" value="1"/>
</dbReference>
<dbReference type="InterPro" id="IPR008271">
    <property type="entry name" value="Ser/Thr_kinase_AS"/>
</dbReference>
<organism evidence="5 6">
    <name type="scientific">Batrachochytrium dendrobatidis (strain JAM81 / FGSC 10211)</name>
    <name type="common">Frog chytrid fungus</name>
    <dbReference type="NCBI Taxonomy" id="684364"/>
    <lineage>
        <taxon>Eukaryota</taxon>
        <taxon>Fungi</taxon>
        <taxon>Fungi incertae sedis</taxon>
        <taxon>Chytridiomycota</taxon>
        <taxon>Chytridiomycota incertae sedis</taxon>
        <taxon>Chytridiomycetes</taxon>
        <taxon>Rhizophydiales</taxon>
        <taxon>Rhizophydiales incertae sedis</taxon>
        <taxon>Batrachochytrium</taxon>
    </lineage>
</organism>
<dbReference type="PROSITE" id="PS50011">
    <property type="entry name" value="PROTEIN_KINASE_DOM"/>
    <property type="match status" value="1"/>
</dbReference>
<dbReference type="SMART" id="SM00220">
    <property type="entry name" value="S_TKc"/>
    <property type="match status" value="1"/>
</dbReference>
<evidence type="ECO:0000256" key="2">
    <source>
        <dbReference type="ARBA" id="ARBA00022840"/>
    </source>
</evidence>
<feature type="domain" description="Protein kinase" evidence="4">
    <location>
        <begin position="356"/>
        <end position="870"/>
    </location>
</feature>
<dbReference type="Pfam" id="PF00069">
    <property type="entry name" value="Pkinase"/>
    <property type="match status" value="2"/>
</dbReference>
<dbReference type="InterPro" id="IPR011009">
    <property type="entry name" value="Kinase-like_dom_sf"/>
</dbReference>
<dbReference type="PANTHER" id="PTHR44329:SF298">
    <property type="entry name" value="MIXED LINEAGE KINASE DOMAIN-LIKE PROTEIN"/>
    <property type="match status" value="1"/>
</dbReference>
<evidence type="ECO:0000313" key="5">
    <source>
        <dbReference type="EMBL" id="EGF76777.1"/>
    </source>
</evidence>